<gene>
    <name evidence="1" type="ORF">C5S46_04670</name>
</gene>
<evidence type="ECO:0000313" key="1">
    <source>
        <dbReference type="EMBL" id="TKY91663.1"/>
    </source>
</evidence>
<accession>A0AC61SAS7</accession>
<dbReference type="EMBL" id="QYBA01000153">
    <property type="protein sequence ID" value="TKY91663.1"/>
    <property type="molecule type" value="Genomic_DNA"/>
</dbReference>
<proteinExistence type="predicted"/>
<organism evidence="1 2">
    <name type="scientific">Candidatus Methanomarinus sp</name>
    <dbReference type="NCBI Taxonomy" id="3386244"/>
    <lineage>
        <taxon>Archaea</taxon>
        <taxon>Methanobacteriati</taxon>
        <taxon>Methanobacteriota</taxon>
        <taxon>Stenosarchaea group</taxon>
        <taxon>Methanomicrobia</taxon>
        <taxon>Methanosarcinales</taxon>
        <taxon>ANME-2 cluster</taxon>
        <taxon>Candidatus Methanocomedenaceae</taxon>
        <taxon>Candidatus Methanomarinus</taxon>
    </lineage>
</organism>
<reference evidence="1" key="1">
    <citation type="submission" date="2018-09" db="EMBL/GenBank/DDBJ databases">
        <title>A genomic encyclopedia of anaerobic methanotrophic archaea.</title>
        <authorList>
            <person name="Skennerton C.T."/>
            <person name="Chadwick G.L."/>
            <person name="Laso-Perez R."/>
            <person name="Leu A.O."/>
            <person name="Speth D.R."/>
            <person name="Yu H."/>
            <person name="Morgan-Lang C."/>
            <person name="Hatzenpichler R."/>
            <person name="Goudeau D."/>
            <person name="Malmstrom R."/>
            <person name="Woyke T."/>
            <person name="Hallam S."/>
            <person name="Tyson G.W."/>
            <person name="Wegener G."/>
            <person name="Boetius A."/>
            <person name="Orphan V.J."/>
        </authorList>
    </citation>
    <scope>NUCLEOTIDE SEQUENCE</scope>
    <source>
        <strain evidence="1">CONS3730D10UFb2</strain>
    </source>
</reference>
<evidence type="ECO:0000313" key="2">
    <source>
        <dbReference type="Proteomes" id="UP000315423"/>
    </source>
</evidence>
<name>A0AC61SAS7_9EURY</name>
<comment type="caution">
    <text evidence="1">The sequence shown here is derived from an EMBL/GenBank/DDBJ whole genome shotgun (WGS) entry which is preliminary data.</text>
</comment>
<dbReference type="Proteomes" id="UP000315423">
    <property type="component" value="Unassembled WGS sequence"/>
</dbReference>
<sequence length="229" mass="26176">MPIEYIRSVLGIFGESPFKPVHTHAQKAVEAVHKLNMAVDAYCRGDYMTVETLNTEIFAIEYEADIIKQTIRKLIPSSIMLPVDSNDLLSFLRPQDSITDNAHHTAHWLTLRKMKLPLEIKEGLLELMERTIKTVDAYESTVDEIAKLLETSFSKKEIKRILKMIPIIEELEHEADIAKKQLQQKIFDHEDELGGTGVFYLISLVRDIGNISDSADTAADRLRTMILRR</sequence>
<protein>
    <submittedName>
        <fullName evidence="1">TIGR00153 family protein</fullName>
    </submittedName>
</protein>